<sequence>MDPTDVAWDLAVAGPAGARQAVLLLPGGLNSARSYAEVMAEPALAGVRLLAATLPGHCGTAPPEDFTVGTLARHTARLAEERSVDVVVGFSMGATVAAEMVATGAFTGPTVLLGISMSPADEPAFFRALCRLGDVLGPLPSAALLKLMGPASKGMRVPPERRAELLRDLRRNEPRAVRRILRGYLDHLGTHERPAVRLCAAGVPVWVVHAEKGDGGLTADERRTLDACPHATVVTVPGSSFFLPNEEPGRIADVLVEALAVAGAGPR</sequence>
<evidence type="ECO:0000259" key="1">
    <source>
        <dbReference type="Pfam" id="PF12697"/>
    </source>
</evidence>
<dbReference type="InterPro" id="IPR029058">
    <property type="entry name" value="AB_hydrolase_fold"/>
</dbReference>
<dbReference type="PANTHER" id="PTHR43798:SF33">
    <property type="entry name" value="HYDROLASE, PUTATIVE (AFU_ORTHOLOGUE AFUA_2G14860)-RELATED"/>
    <property type="match status" value="1"/>
</dbReference>
<dbReference type="RefSeq" id="WP_345695030.1">
    <property type="nucleotide sequence ID" value="NZ_BAABIS010000001.1"/>
</dbReference>
<dbReference type="InterPro" id="IPR050266">
    <property type="entry name" value="AB_hydrolase_sf"/>
</dbReference>
<dbReference type="InterPro" id="IPR000073">
    <property type="entry name" value="AB_hydrolase_1"/>
</dbReference>
<comment type="caution">
    <text evidence="2">The sequence shown here is derived from an EMBL/GenBank/DDBJ whole genome shotgun (WGS) entry which is preliminary data.</text>
</comment>
<protein>
    <recommendedName>
        <fullName evidence="1">AB hydrolase-1 domain-containing protein</fullName>
    </recommendedName>
</protein>
<dbReference type="Proteomes" id="UP001501752">
    <property type="component" value="Unassembled WGS sequence"/>
</dbReference>
<dbReference type="Pfam" id="PF12697">
    <property type="entry name" value="Abhydrolase_6"/>
    <property type="match status" value="1"/>
</dbReference>
<dbReference type="SUPFAM" id="SSF53474">
    <property type="entry name" value="alpha/beta-Hydrolases"/>
    <property type="match status" value="1"/>
</dbReference>
<accession>A0ABP9DD64</accession>
<name>A0ABP9DD64_9ACTN</name>
<keyword evidence="3" id="KW-1185">Reference proteome</keyword>
<gene>
    <name evidence="2" type="ORF">GCM10023235_04310</name>
</gene>
<evidence type="ECO:0000313" key="2">
    <source>
        <dbReference type="EMBL" id="GAA4832996.1"/>
    </source>
</evidence>
<organism evidence="2 3">
    <name type="scientific">Kitasatospora terrestris</name>
    <dbReference type="NCBI Taxonomy" id="258051"/>
    <lineage>
        <taxon>Bacteria</taxon>
        <taxon>Bacillati</taxon>
        <taxon>Actinomycetota</taxon>
        <taxon>Actinomycetes</taxon>
        <taxon>Kitasatosporales</taxon>
        <taxon>Streptomycetaceae</taxon>
        <taxon>Kitasatospora</taxon>
    </lineage>
</organism>
<dbReference type="Gene3D" id="3.40.50.1820">
    <property type="entry name" value="alpha/beta hydrolase"/>
    <property type="match status" value="1"/>
</dbReference>
<evidence type="ECO:0000313" key="3">
    <source>
        <dbReference type="Proteomes" id="UP001501752"/>
    </source>
</evidence>
<dbReference type="EMBL" id="BAABIS010000001">
    <property type="protein sequence ID" value="GAA4832996.1"/>
    <property type="molecule type" value="Genomic_DNA"/>
</dbReference>
<feature type="domain" description="AB hydrolase-1" evidence="1">
    <location>
        <begin position="22"/>
        <end position="253"/>
    </location>
</feature>
<proteinExistence type="predicted"/>
<dbReference type="PANTHER" id="PTHR43798">
    <property type="entry name" value="MONOACYLGLYCEROL LIPASE"/>
    <property type="match status" value="1"/>
</dbReference>
<reference evidence="3" key="1">
    <citation type="journal article" date="2019" name="Int. J. Syst. Evol. Microbiol.">
        <title>The Global Catalogue of Microorganisms (GCM) 10K type strain sequencing project: providing services to taxonomists for standard genome sequencing and annotation.</title>
        <authorList>
            <consortium name="The Broad Institute Genomics Platform"/>
            <consortium name="The Broad Institute Genome Sequencing Center for Infectious Disease"/>
            <person name="Wu L."/>
            <person name="Ma J."/>
        </authorList>
    </citation>
    <scope>NUCLEOTIDE SEQUENCE [LARGE SCALE GENOMIC DNA]</scope>
    <source>
        <strain evidence="3">JCM 13006</strain>
    </source>
</reference>